<evidence type="ECO:0000313" key="3">
    <source>
        <dbReference type="EMBL" id="PNX97245.1"/>
    </source>
</evidence>
<name>A0A2K3N2H4_TRIPR</name>
<evidence type="ECO:0000259" key="2">
    <source>
        <dbReference type="Pfam" id="PF22936"/>
    </source>
</evidence>
<gene>
    <name evidence="3" type="ORF">L195_g020471</name>
</gene>
<dbReference type="EMBL" id="ASHM01015341">
    <property type="protein sequence ID" value="PNX97245.1"/>
    <property type="molecule type" value="Genomic_DNA"/>
</dbReference>
<dbReference type="Pfam" id="PF22936">
    <property type="entry name" value="Pol_BBD"/>
    <property type="match status" value="1"/>
</dbReference>
<protein>
    <recommendedName>
        <fullName evidence="2">Retrovirus-related Pol polyprotein from transposon TNT 1-94-like beta-barrel domain-containing protein</fullName>
    </recommendedName>
</protein>
<feature type="compositionally biased region" description="Polar residues" evidence="1">
    <location>
        <begin position="94"/>
        <end position="106"/>
    </location>
</feature>
<feature type="region of interest" description="Disordered" evidence="1">
    <location>
        <begin position="65"/>
        <end position="106"/>
    </location>
</feature>
<feature type="non-terminal residue" evidence="3">
    <location>
        <position position="750"/>
    </location>
</feature>
<accession>A0A2K3N2H4</accession>
<reference evidence="3 4" key="1">
    <citation type="journal article" date="2014" name="Am. J. Bot.">
        <title>Genome assembly and annotation for red clover (Trifolium pratense; Fabaceae).</title>
        <authorList>
            <person name="Istvanek J."/>
            <person name="Jaros M."/>
            <person name="Krenek A."/>
            <person name="Repkova J."/>
        </authorList>
    </citation>
    <scope>NUCLEOTIDE SEQUENCE [LARGE SCALE GENOMIC DNA]</scope>
    <source>
        <strain evidence="4">cv. Tatra</strain>
        <tissue evidence="3">Young leaves</tissue>
    </source>
</reference>
<sequence length="750" mass="83321">MRCICESGVRNAKNQHEVTRSIRFLTGLNEQLDPVSAQILLMNPLPTINKIFSLVIQYERQNNSTHLDESKVHVNSSDSRRGQGRGRGSSHSSFAQGGNRSNSFSAKNKECSYCGKTNHVVENCYKKHGFPPHYGRSTTANNASLESFEEREDLDDTKSVKGNNSHDAFGFTKDQYNQLLNLVQASNASTSNNAITSSKVNIVSGHVASGTTNSFNSSAFGSWIVDSGVSDHICSSLNCFSSYNSITPIHVKLPNGNAFIAKYAGTVQFSPGFLVSQVLCVPDFHLNLLSVPKLCIDNKYVVSFNNDKCLIQVRKNLEMIGLPKLVEGLYYLTIPTYTTVKASINNSSQAPLTTHIPLEALWHLRLGHLSNNRLLDLHKVFPFPDLHELKVFGSLCYASTIQNHRTKLDTRARKDVYLGLKPGVKGTNSSFTWEYHSPHDSIHSDSIPCRVHSDSIAVIDDFPPIPANHSPPLSFDSPPSHTIPVVSSEPTSQSPSIPPNSVDQNLNLRRSTKTINKPFHLSDYVCNLSVDSVQPSSTGTPYPISHYHSCANLSVDDSKFTLSLTADEEPASYNQASKHDCWASRKWYEKLTGVLIEQGYHQSLSDHSLFTFQNGNQFTALLIYVNDIILEGNSLDEFQRIKQLLDSRLLGAKPVKTPLDTSVKLHQDTASPYEDIAGSTSGYCFFLESSLISWRAKKQHTVSRSSSEAEYRALSFASSNPVFYERTKHLEIDCHLAREKLQQGIFKLLP</sequence>
<feature type="domain" description="Retrovirus-related Pol polyprotein from transposon TNT 1-94-like beta-barrel" evidence="2">
    <location>
        <begin position="223"/>
        <end position="294"/>
    </location>
</feature>
<dbReference type="AlphaFoldDB" id="A0A2K3N2H4"/>
<dbReference type="PANTHER" id="PTHR34222:SF99">
    <property type="entry name" value="PROTEIN, PUTATIVE-RELATED"/>
    <property type="match status" value="1"/>
</dbReference>
<comment type="caution">
    <text evidence="3">The sequence shown here is derived from an EMBL/GenBank/DDBJ whole genome shotgun (WGS) entry which is preliminary data.</text>
</comment>
<feature type="region of interest" description="Disordered" evidence="1">
    <location>
        <begin position="131"/>
        <end position="161"/>
    </location>
</feature>
<evidence type="ECO:0000256" key="1">
    <source>
        <dbReference type="SAM" id="MobiDB-lite"/>
    </source>
</evidence>
<evidence type="ECO:0000313" key="4">
    <source>
        <dbReference type="Proteomes" id="UP000236291"/>
    </source>
</evidence>
<dbReference type="InterPro" id="IPR054722">
    <property type="entry name" value="PolX-like_BBD"/>
</dbReference>
<dbReference type="CDD" id="cd09272">
    <property type="entry name" value="RNase_HI_RT_Ty1"/>
    <property type="match status" value="1"/>
</dbReference>
<reference evidence="3 4" key="2">
    <citation type="journal article" date="2017" name="Front. Plant Sci.">
        <title>Gene Classification and Mining of Molecular Markers Useful in Red Clover (Trifolium pratense) Breeding.</title>
        <authorList>
            <person name="Istvanek J."/>
            <person name="Dluhosova J."/>
            <person name="Dluhos P."/>
            <person name="Patkova L."/>
            <person name="Nedelnik J."/>
            <person name="Repkova J."/>
        </authorList>
    </citation>
    <scope>NUCLEOTIDE SEQUENCE [LARGE SCALE GENOMIC DNA]</scope>
    <source>
        <strain evidence="4">cv. Tatra</strain>
        <tissue evidence="3">Young leaves</tissue>
    </source>
</reference>
<proteinExistence type="predicted"/>
<dbReference type="PANTHER" id="PTHR34222">
    <property type="entry name" value="GAG_PRE-INTEGRS DOMAIN-CONTAINING PROTEIN"/>
    <property type="match status" value="1"/>
</dbReference>
<dbReference type="Proteomes" id="UP000236291">
    <property type="component" value="Unassembled WGS sequence"/>
</dbReference>
<feature type="region of interest" description="Disordered" evidence="1">
    <location>
        <begin position="469"/>
        <end position="504"/>
    </location>
</feature>
<feature type="compositionally biased region" description="Polar residues" evidence="1">
    <location>
        <begin position="136"/>
        <end position="145"/>
    </location>
</feature>
<feature type="compositionally biased region" description="Polar residues" evidence="1">
    <location>
        <begin position="488"/>
        <end position="504"/>
    </location>
</feature>
<organism evidence="3 4">
    <name type="scientific">Trifolium pratense</name>
    <name type="common">Red clover</name>
    <dbReference type="NCBI Taxonomy" id="57577"/>
    <lineage>
        <taxon>Eukaryota</taxon>
        <taxon>Viridiplantae</taxon>
        <taxon>Streptophyta</taxon>
        <taxon>Embryophyta</taxon>
        <taxon>Tracheophyta</taxon>
        <taxon>Spermatophyta</taxon>
        <taxon>Magnoliopsida</taxon>
        <taxon>eudicotyledons</taxon>
        <taxon>Gunneridae</taxon>
        <taxon>Pentapetalae</taxon>
        <taxon>rosids</taxon>
        <taxon>fabids</taxon>
        <taxon>Fabales</taxon>
        <taxon>Fabaceae</taxon>
        <taxon>Papilionoideae</taxon>
        <taxon>50 kb inversion clade</taxon>
        <taxon>NPAAA clade</taxon>
        <taxon>Hologalegina</taxon>
        <taxon>IRL clade</taxon>
        <taxon>Trifolieae</taxon>
        <taxon>Trifolium</taxon>
    </lineage>
</organism>